<dbReference type="GO" id="GO:1990334">
    <property type="term" value="C:Bfa1-Bub2 complex"/>
    <property type="evidence" value="ECO:0007669"/>
    <property type="project" value="InterPro"/>
</dbReference>
<feature type="region of interest" description="Disordered" evidence="1">
    <location>
        <begin position="420"/>
        <end position="634"/>
    </location>
</feature>
<dbReference type="GO" id="GO:0005096">
    <property type="term" value="F:GTPase activator activity"/>
    <property type="evidence" value="ECO:0007669"/>
    <property type="project" value="InterPro"/>
</dbReference>
<keyword evidence="3" id="KW-1185">Reference proteome</keyword>
<feature type="compositionally biased region" description="Polar residues" evidence="1">
    <location>
        <begin position="506"/>
        <end position="544"/>
    </location>
</feature>
<dbReference type="AlphaFoldDB" id="A0A3N4I975"/>
<dbReference type="STRING" id="1160509.A0A3N4I975"/>
<dbReference type="PANTHER" id="PTHR35140:SF1">
    <property type="entry name" value="MITOTIC CHECK POINT PROTEIN BFA1"/>
    <property type="match status" value="1"/>
</dbReference>
<feature type="compositionally biased region" description="Polar residues" evidence="1">
    <location>
        <begin position="439"/>
        <end position="451"/>
    </location>
</feature>
<evidence type="ECO:0000313" key="2">
    <source>
        <dbReference type="EMBL" id="RPA81208.1"/>
    </source>
</evidence>
<accession>A0A3N4I975</accession>
<dbReference type="GO" id="GO:0044732">
    <property type="term" value="C:mitotic spindle pole body"/>
    <property type="evidence" value="ECO:0007669"/>
    <property type="project" value="TreeGrafter"/>
</dbReference>
<sequence>MEAHREIESWDDDLDFELPTDFKTGTSSVATRSRRGSMSSRMSMNSEGFDMVDFPEKVLFAPDNDFTNAIASAHEAGIPIPDGVPASALVGGVIRRLGAAKPKAAEIQEDWSDDLEFPEKGAMRIHKMGSDTPAVLETSPKQEKPTTLQSPVQLAKLKPVTMASRLDRFREDANESFEDANSMSPLQIPKSLQRNKVLEEDSARRYQEATRALGAGPEPDDFDADIDFPEDTNQLRLRGAQSVANFQNLPDDATNSRDVEEWLEESLGARFPNVEPVEQHEQVVDNTTTQDTAAIDSDDEGLDDIVFPEDNFDFGSALQRRRAESFASQAQQETVQRVIADISPNEAAKDDFFSGIEFGDETVFDSGKLTLNRNIQHKQLTKKKAPGHRSAMSLFFTNKPTRPPRLSNPPLPSQLEKIAEASDSHNEKTLPTLRHRKSQSTPLAQTASSQIGKHGSGLHNIPPPPPVPTTPSSRNRIVATRSPKATKGEPTTTSAQLLRMKRSMPNVRSTTSSPSQRSVTRTPSRTEGQRPTTPGRSKTPNRAKTPSDRGDTTPTRRPPVPGLPTASPARSQIPNVSVKTTRHKRTESSPVKHSTTRPSSRHSGRGRPTSLIMKTPGIAPESLKREAASTKVVTHPARRRNYGDGSELQIFDDLPTNPKVEKRFTVQPVGRGAPNVKTLRAMSVPFETPSKFDTPSKAKVEPVVPPVQSKLSGSVPSFARDTKASRTAREQRTSALQANNSHWRMQIALRNASPKTNKKPQQRPHLIKPLGNASNQPKVRGEEDPHAAVEETRSEDPLNGDISFIDDEPFTILEDQMVFDENTPFNVNLDFSPSKPLASFSPRVQFLIPVSRIMLTKPPPETALKGMTYNPRTFRWEGNEQAVRDFETPQPPPTPPTTAARPALISNVSSTKNVQVVGGMVFDPSRMCWLKVTEDSEGESERDPFEGLDDLEDSTSRISGGTHGDLGNFGEFVVGEEFDVGPVFVSNQREEEKRWRVKLEGWVAPQKRFDVKQKWELRELVMRSVQAEYPVELDVEEIATEQIGIAV</sequence>
<dbReference type="GO" id="GO:0031578">
    <property type="term" value="P:mitotic spindle orientation checkpoint signaling"/>
    <property type="evidence" value="ECO:0007669"/>
    <property type="project" value="TreeGrafter"/>
</dbReference>
<dbReference type="EMBL" id="ML119681">
    <property type="protein sequence ID" value="RPA81208.1"/>
    <property type="molecule type" value="Genomic_DNA"/>
</dbReference>
<dbReference type="Proteomes" id="UP000275078">
    <property type="component" value="Unassembled WGS sequence"/>
</dbReference>
<feature type="compositionally biased region" description="Basic and acidic residues" evidence="1">
    <location>
        <begin position="779"/>
        <end position="796"/>
    </location>
</feature>
<feature type="compositionally biased region" description="Polar residues" evidence="1">
    <location>
        <begin position="568"/>
        <end position="579"/>
    </location>
</feature>
<protein>
    <submittedName>
        <fullName evidence="2">Uncharacterized protein</fullName>
    </submittedName>
</protein>
<gene>
    <name evidence="2" type="ORF">BJ508DRAFT_376554</name>
</gene>
<dbReference type="InterPro" id="IPR034586">
    <property type="entry name" value="Bfa1/Byr4"/>
</dbReference>
<proteinExistence type="predicted"/>
<dbReference type="OrthoDB" id="19159at2759"/>
<evidence type="ECO:0000313" key="3">
    <source>
        <dbReference type="Proteomes" id="UP000275078"/>
    </source>
</evidence>
<dbReference type="PANTHER" id="PTHR35140">
    <property type="entry name" value="MITOTIC CHECK POINT PROTEIN BFA1"/>
    <property type="match status" value="1"/>
</dbReference>
<evidence type="ECO:0000256" key="1">
    <source>
        <dbReference type="SAM" id="MobiDB-lite"/>
    </source>
</evidence>
<organism evidence="2 3">
    <name type="scientific">Ascobolus immersus RN42</name>
    <dbReference type="NCBI Taxonomy" id="1160509"/>
    <lineage>
        <taxon>Eukaryota</taxon>
        <taxon>Fungi</taxon>
        <taxon>Dikarya</taxon>
        <taxon>Ascomycota</taxon>
        <taxon>Pezizomycotina</taxon>
        <taxon>Pezizomycetes</taxon>
        <taxon>Pezizales</taxon>
        <taxon>Ascobolaceae</taxon>
        <taxon>Ascobolus</taxon>
    </lineage>
</organism>
<feature type="region of interest" description="Disordered" evidence="1">
    <location>
        <begin position="934"/>
        <end position="962"/>
    </location>
</feature>
<feature type="compositionally biased region" description="Basic and acidic residues" evidence="1">
    <location>
        <begin position="720"/>
        <end position="732"/>
    </location>
</feature>
<feature type="compositionally biased region" description="Polar residues" evidence="1">
    <location>
        <begin position="733"/>
        <end position="743"/>
    </location>
</feature>
<feature type="region of interest" description="Disordered" evidence="1">
    <location>
        <begin position="16"/>
        <end position="42"/>
    </location>
</feature>
<name>A0A3N4I975_ASCIM</name>
<feature type="region of interest" description="Disordered" evidence="1">
    <location>
        <begin position="707"/>
        <end position="802"/>
    </location>
</feature>
<feature type="compositionally biased region" description="Basic residues" evidence="1">
    <location>
        <begin position="756"/>
        <end position="766"/>
    </location>
</feature>
<reference evidence="2 3" key="1">
    <citation type="journal article" date="2018" name="Nat. Ecol. Evol.">
        <title>Pezizomycetes genomes reveal the molecular basis of ectomycorrhizal truffle lifestyle.</title>
        <authorList>
            <person name="Murat C."/>
            <person name="Payen T."/>
            <person name="Noel B."/>
            <person name="Kuo A."/>
            <person name="Morin E."/>
            <person name="Chen J."/>
            <person name="Kohler A."/>
            <person name="Krizsan K."/>
            <person name="Balestrini R."/>
            <person name="Da Silva C."/>
            <person name="Montanini B."/>
            <person name="Hainaut M."/>
            <person name="Levati E."/>
            <person name="Barry K.W."/>
            <person name="Belfiori B."/>
            <person name="Cichocki N."/>
            <person name="Clum A."/>
            <person name="Dockter R.B."/>
            <person name="Fauchery L."/>
            <person name="Guy J."/>
            <person name="Iotti M."/>
            <person name="Le Tacon F."/>
            <person name="Lindquist E.A."/>
            <person name="Lipzen A."/>
            <person name="Malagnac F."/>
            <person name="Mello A."/>
            <person name="Molinier V."/>
            <person name="Miyauchi S."/>
            <person name="Poulain J."/>
            <person name="Riccioni C."/>
            <person name="Rubini A."/>
            <person name="Sitrit Y."/>
            <person name="Splivallo R."/>
            <person name="Traeger S."/>
            <person name="Wang M."/>
            <person name="Zifcakova L."/>
            <person name="Wipf D."/>
            <person name="Zambonelli A."/>
            <person name="Paolocci F."/>
            <person name="Nowrousian M."/>
            <person name="Ottonello S."/>
            <person name="Baldrian P."/>
            <person name="Spatafora J.W."/>
            <person name="Henrissat B."/>
            <person name="Nagy L.G."/>
            <person name="Aury J.M."/>
            <person name="Wincker P."/>
            <person name="Grigoriev I.V."/>
            <person name="Bonfante P."/>
            <person name="Martin F.M."/>
        </authorList>
    </citation>
    <scope>NUCLEOTIDE SEQUENCE [LARGE SCALE GENOMIC DNA]</scope>
    <source>
        <strain evidence="2 3">RN42</strain>
    </source>
</reference>